<evidence type="ECO:0000313" key="2">
    <source>
        <dbReference type="EMBL" id="TPQ22083.1"/>
    </source>
</evidence>
<gene>
    <name evidence="2" type="ORF">FGD71_011870</name>
</gene>
<accession>A0A505DC22</accession>
<sequence>MVWIPPGLMPAGAFRALQIGGGLVSSVCGLWLAVVMPWGRFTVMGLVLVALGATVLRQWWTGRDA</sequence>
<proteinExistence type="predicted"/>
<feature type="transmembrane region" description="Helical" evidence="1">
    <location>
        <begin position="41"/>
        <end position="60"/>
    </location>
</feature>
<evidence type="ECO:0000313" key="3">
    <source>
        <dbReference type="Proteomes" id="UP000317378"/>
    </source>
</evidence>
<organism evidence="2 3">
    <name type="scientific">Streptomyces sporangiiformans</name>
    <dbReference type="NCBI Taxonomy" id="2315329"/>
    <lineage>
        <taxon>Bacteria</taxon>
        <taxon>Bacillati</taxon>
        <taxon>Actinomycetota</taxon>
        <taxon>Actinomycetes</taxon>
        <taxon>Kitasatosporales</taxon>
        <taxon>Streptomycetaceae</taxon>
        <taxon>Streptomyces</taxon>
    </lineage>
</organism>
<name>A0A505DC22_9ACTN</name>
<dbReference type="Proteomes" id="UP000317378">
    <property type="component" value="Unassembled WGS sequence"/>
</dbReference>
<protein>
    <submittedName>
        <fullName evidence="2">Uncharacterized protein</fullName>
    </submittedName>
</protein>
<keyword evidence="1" id="KW-0812">Transmembrane</keyword>
<keyword evidence="1" id="KW-0472">Membrane</keyword>
<keyword evidence="1" id="KW-1133">Transmembrane helix</keyword>
<dbReference type="RefSeq" id="WP_119100367.1">
    <property type="nucleotide sequence ID" value="NZ_QXMJ01000101.1"/>
</dbReference>
<keyword evidence="3" id="KW-1185">Reference proteome</keyword>
<feature type="transmembrane region" description="Helical" evidence="1">
    <location>
        <begin position="12"/>
        <end position="34"/>
    </location>
</feature>
<comment type="caution">
    <text evidence="2">The sequence shown here is derived from an EMBL/GenBank/DDBJ whole genome shotgun (WGS) entry which is preliminary data.</text>
</comment>
<dbReference type="AlphaFoldDB" id="A0A505DC22"/>
<reference evidence="2 3" key="1">
    <citation type="submission" date="2019-06" db="EMBL/GenBank/DDBJ databases">
        <title>Streptomyces sporangiiformans sp. nov., a novel actinomycete isolated from soil in Mount Song.</title>
        <authorList>
            <person name="Han L."/>
        </authorList>
    </citation>
    <scope>NUCLEOTIDE SEQUENCE [LARGE SCALE GENOMIC DNA]</scope>
    <source>
        <strain evidence="2 3">NEAU-SSA 1</strain>
    </source>
</reference>
<dbReference type="EMBL" id="VCHX02000101">
    <property type="protein sequence ID" value="TPQ22083.1"/>
    <property type="molecule type" value="Genomic_DNA"/>
</dbReference>
<evidence type="ECO:0000256" key="1">
    <source>
        <dbReference type="SAM" id="Phobius"/>
    </source>
</evidence>